<comment type="caution">
    <text evidence="2">The sequence shown here is derived from an EMBL/GenBank/DDBJ whole genome shotgun (WGS) entry which is preliminary data.</text>
</comment>
<evidence type="ECO:0000313" key="4">
    <source>
        <dbReference type="Proteomes" id="UP001596434"/>
    </source>
</evidence>
<evidence type="ECO:0008006" key="5">
    <source>
        <dbReference type="Google" id="ProtNLM"/>
    </source>
</evidence>
<reference evidence="4" key="2">
    <citation type="journal article" date="2019" name="Int. J. Syst. Evol. Microbiol.">
        <title>The Global Catalogue of Microorganisms (GCM) 10K type strain sequencing project: providing services to taxonomists for standard genome sequencing and annotation.</title>
        <authorList>
            <consortium name="The Broad Institute Genomics Platform"/>
            <consortium name="The Broad Institute Genome Sequencing Center for Infectious Disease"/>
            <person name="Wu L."/>
            <person name="Ma J."/>
        </authorList>
    </citation>
    <scope>NUCLEOTIDE SEQUENCE [LARGE SCALE GENOMIC DNA]</scope>
    <source>
        <strain evidence="4">GX21</strain>
    </source>
</reference>
<dbReference type="Proteomes" id="UP001596434">
    <property type="component" value="Unassembled WGS sequence"/>
</dbReference>
<dbReference type="PROSITE" id="PS51257">
    <property type="entry name" value="PROKAR_LIPOPROTEIN"/>
    <property type="match status" value="1"/>
</dbReference>
<evidence type="ECO:0000313" key="2">
    <source>
        <dbReference type="EMBL" id="MFC7254788.1"/>
    </source>
</evidence>
<name>A0ABD5ZW07_9EURY</name>
<feature type="compositionally biased region" description="Low complexity" evidence="1">
    <location>
        <begin position="27"/>
        <end position="47"/>
    </location>
</feature>
<dbReference type="GeneID" id="96953113"/>
<gene>
    <name evidence="2" type="ORF">ACFQKE_05645</name>
    <name evidence="3" type="ORF">ACFQKE_17235</name>
</gene>
<protein>
    <recommendedName>
        <fullName evidence="5">Lipoprotein</fullName>
    </recommendedName>
</protein>
<evidence type="ECO:0000313" key="3">
    <source>
        <dbReference type="EMBL" id="MFC7257006.1"/>
    </source>
</evidence>
<evidence type="ECO:0000256" key="1">
    <source>
        <dbReference type="SAM" id="MobiDB-lite"/>
    </source>
</evidence>
<accession>A0ABD5ZW07</accession>
<reference evidence="2" key="3">
    <citation type="submission" date="2024-09" db="EMBL/GenBank/DDBJ databases">
        <authorList>
            <person name="Sun Q."/>
        </authorList>
    </citation>
    <scope>NUCLEOTIDE SEQUENCE</scope>
    <source>
        <strain evidence="2">CGMCC 4.163</strain>
    </source>
</reference>
<dbReference type="RefSeq" id="WP_379702986.1">
    <property type="nucleotide sequence ID" value="NZ_JBHTAT010000001.1"/>
</dbReference>
<dbReference type="AlphaFoldDB" id="A0ABD5ZW07"/>
<proteinExistence type="predicted"/>
<organism evidence="2 4">
    <name type="scientific">Haloplanus litoreus</name>
    <dbReference type="NCBI Taxonomy" id="767515"/>
    <lineage>
        <taxon>Archaea</taxon>
        <taxon>Methanobacteriati</taxon>
        <taxon>Methanobacteriota</taxon>
        <taxon>Stenosarchaea group</taxon>
        <taxon>Halobacteria</taxon>
        <taxon>Halobacteriales</taxon>
        <taxon>Haloferacaceae</taxon>
        <taxon>Haloplanus</taxon>
    </lineage>
</organism>
<dbReference type="EMBL" id="JBHTAT010000001">
    <property type="protein sequence ID" value="MFC7254788.1"/>
    <property type="molecule type" value="Genomic_DNA"/>
</dbReference>
<feature type="region of interest" description="Disordered" evidence="1">
    <location>
        <begin position="27"/>
        <end position="60"/>
    </location>
</feature>
<reference evidence="2" key="1">
    <citation type="journal article" date="2014" name="Int. J. Syst. Evol. Microbiol.">
        <title>Complete genome sequence of Corynebacterium casei LMG S-19264T (=DSM 44701T), isolated from a smear-ripened cheese.</title>
        <authorList>
            <consortium name="US DOE Joint Genome Institute (JGI-PGF)"/>
            <person name="Walter F."/>
            <person name="Albersmeier A."/>
            <person name="Kalinowski J."/>
            <person name="Ruckert C."/>
        </authorList>
    </citation>
    <scope>NUCLEOTIDE SEQUENCE [LARGE SCALE GENOMIC DNA]</scope>
    <source>
        <strain evidence="2">CGMCC 4.163</strain>
    </source>
</reference>
<keyword evidence="4" id="KW-1185">Reference proteome</keyword>
<sequence length="184" mass="19242">MSPTHRTRRAALCLAGVAVVGVAGCAGDGPDTTTTGTGTESADGAATESPEPTDTATAESPELDLREANVVGVTVESNADGYRFDVTLLHDDDGEDGYANWWQVETTAGDRLGRRELLHAHGTREFTRSTTVSVPAGTVCVVVRGHDQTHGYGGQSMLVNVETGETEAVRQGAERRSAADRGCP</sequence>
<dbReference type="EMBL" id="JBHTAT010000003">
    <property type="protein sequence ID" value="MFC7257006.1"/>
    <property type="molecule type" value="Genomic_DNA"/>
</dbReference>